<keyword evidence="1" id="KW-1133">Transmembrane helix</keyword>
<dbReference type="Proteomes" id="UP001201549">
    <property type="component" value="Unassembled WGS sequence"/>
</dbReference>
<dbReference type="RefSeq" id="WP_238894540.1">
    <property type="nucleotide sequence ID" value="NZ_JAKOGG010000001.1"/>
</dbReference>
<dbReference type="InterPro" id="IPR005625">
    <property type="entry name" value="PepSY-ass_TM"/>
</dbReference>
<keyword evidence="1" id="KW-0812">Transmembrane</keyword>
<evidence type="ECO:0000313" key="3">
    <source>
        <dbReference type="EMBL" id="MCS4555138.1"/>
    </source>
</evidence>
<evidence type="ECO:0000313" key="4">
    <source>
        <dbReference type="Proteomes" id="UP001201549"/>
    </source>
</evidence>
<gene>
    <name evidence="3" type="ORF">L9G74_01675</name>
</gene>
<sequence>MPKVPLRKFARRLHLWLGLSVGVLLTVICLSGAAVMFYVELDQWLHTEQLTSTTNNARTAPDWDQALATVRQQFPDKTGPWRFEVTPSGSHIPARYYNPPETQGEGFAPLLVWLSSDGKQLLRQDYWGHTLMTWLYNLHFQLLLGDTGTLLVGYIGLVSLLLLISGLIAWWPKRGQWRKGLTFKPRNNTVGWLYDWHKLIGLAVSLPLLTLTATGVMLALPKPTAAVLSSLPNQQPQPSLLSGKPASAQATPVSLASAINTLQQHYPHSTLAWIEVPPASGGYYKFRLQLPSDPSRRFPHSYVQINPYTGAIAATQTINSAGSKEVILSWLHPLHDGSVGGLTLRLIWLISGMLVAVLLVLGCWRYVYRRQRKPRPQPTGKAPNQQDTIHC</sequence>
<dbReference type="Pfam" id="PF03929">
    <property type="entry name" value="PepSY_TM"/>
    <property type="match status" value="1"/>
</dbReference>
<feature type="domain" description="PepSY" evidence="2">
    <location>
        <begin position="252"/>
        <end position="312"/>
    </location>
</feature>
<feature type="transmembrane region" description="Helical" evidence="1">
    <location>
        <begin position="199"/>
        <end position="220"/>
    </location>
</feature>
<organism evidence="3 4">
    <name type="scientific">Shewanella electrica</name>
    <dbReference type="NCBI Taxonomy" id="515560"/>
    <lineage>
        <taxon>Bacteria</taxon>
        <taxon>Pseudomonadati</taxon>
        <taxon>Pseudomonadota</taxon>
        <taxon>Gammaproteobacteria</taxon>
        <taxon>Alteromonadales</taxon>
        <taxon>Shewanellaceae</taxon>
        <taxon>Shewanella</taxon>
    </lineage>
</organism>
<dbReference type="Pfam" id="PF03413">
    <property type="entry name" value="PepSY"/>
    <property type="match status" value="1"/>
</dbReference>
<reference evidence="3 4" key="1">
    <citation type="submission" date="2022-02" db="EMBL/GenBank/DDBJ databases">
        <authorList>
            <person name="Zhuang L."/>
        </authorList>
    </citation>
    <scope>NUCLEOTIDE SEQUENCE [LARGE SCALE GENOMIC DNA]</scope>
    <source>
        <strain evidence="3 4">C32</strain>
    </source>
</reference>
<feature type="transmembrane region" description="Helical" evidence="1">
    <location>
        <begin position="346"/>
        <end position="367"/>
    </location>
</feature>
<feature type="transmembrane region" description="Helical" evidence="1">
    <location>
        <begin position="151"/>
        <end position="171"/>
    </location>
</feature>
<evidence type="ECO:0000259" key="2">
    <source>
        <dbReference type="Pfam" id="PF03413"/>
    </source>
</evidence>
<proteinExistence type="predicted"/>
<dbReference type="PANTHER" id="PTHR34219">
    <property type="entry name" value="IRON-REGULATED INNER MEMBRANE PROTEIN-RELATED"/>
    <property type="match status" value="1"/>
</dbReference>
<keyword evidence="4" id="KW-1185">Reference proteome</keyword>
<name>A0ABT2FFS9_9GAMM</name>
<comment type="caution">
    <text evidence="3">The sequence shown here is derived from an EMBL/GenBank/DDBJ whole genome shotgun (WGS) entry which is preliminary data.</text>
</comment>
<accession>A0ABT2FFS9</accession>
<dbReference type="InterPro" id="IPR025711">
    <property type="entry name" value="PepSY"/>
</dbReference>
<feature type="transmembrane region" description="Helical" evidence="1">
    <location>
        <begin position="15"/>
        <end position="39"/>
    </location>
</feature>
<dbReference type="EMBL" id="JAKOGG010000001">
    <property type="protein sequence ID" value="MCS4555138.1"/>
    <property type="molecule type" value="Genomic_DNA"/>
</dbReference>
<keyword evidence="1" id="KW-0472">Membrane</keyword>
<protein>
    <submittedName>
        <fullName evidence="3">PepSY domain-containing protein</fullName>
    </submittedName>
</protein>
<evidence type="ECO:0000256" key="1">
    <source>
        <dbReference type="SAM" id="Phobius"/>
    </source>
</evidence>
<reference evidence="4" key="2">
    <citation type="submission" date="2023-07" db="EMBL/GenBank/DDBJ databases">
        <title>Shewanella mangrovi sp. nov., an acetaldehyde- degrading bacterium isolated from mangrove sediment.</title>
        <authorList>
            <person name="Liu Y."/>
        </authorList>
    </citation>
    <scope>NUCLEOTIDE SEQUENCE [LARGE SCALE GENOMIC DNA]</scope>
    <source>
        <strain evidence="4">C32</strain>
    </source>
</reference>